<evidence type="ECO:0000256" key="1">
    <source>
        <dbReference type="SAM" id="Phobius"/>
    </source>
</evidence>
<dbReference type="InterPro" id="IPR012867">
    <property type="entry name" value="DUF1648"/>
</dbReference>
<dbReference type="EMBL" id="JACHJW010000001">
    <property type="protein sequence ID" value="MBB4958625.1"/>
    <property type="molecule type" value="Genomic_DNA"/>
</dbReference>
<feature type="transmembrane region" description="Helical" evidence="1">
    <location>
        <begin position="133"/>
        <end position="155"/>
    </location>
</feature>
<comment type="caution">
    <text evidence="3">The sequence shown here is derived from an EMBL/GenBank/DDBJ whole genome shotgun (WGS) entry which is preliminary data.</text>
</comment>
<proteinExistence type="predicted"/>
<gene>
    <name evidence="3" type="ORF">FHR38_002358</name>
</gene>
<protein>
    <recommendedName>
        <fullName evidence="2">DUF1648 domain-containing protein</fullName>
    </recommendedName>
</protein>
<evidence type="ECO:0000313" key="3">
    <source>
        <dbReference type="EMBL" id="MBB4958625.1"/>
    </source>
</evidence>
<sequence>MSPVLEHDPRAVRIRRRTAGWTIVAGLAVVAVATLVARSWRDDLPDLVATHWGRNGTADRFASPEALVWEMASLGVALVLSFGVVTALLGHSSTTRRIGAATTIWGALFSSVLMLGTLYVQRAAPETNMAGNMGWVLLLALVGPLLPAIAVGGLVPGDPRQPAIEPVDAAAPRVPLGADERAVWIGRAEAGPGIAIGIGTAVLTILPALFTQVWVLLAIPALVLALVAATFSFVVRVDRTGLVVRSALGWPRTRVPLDEVVRADVIEVHPTRDFGGWGWRVGRAGRVGIVVCAGKGLLVERSGGRSIVVTVAGAREAAGLLNALADRSR</sequence>
<feature type="transmembrane region" description="Helical" evidence="1">
    <location>
        <begin position="190"/>
        <end position="210"/>
    </location>
</feature>
<dbReference type="Proteomes" id="UP000578819">
    <property type="component" value="Unassembled WGS sequence"/>
</dbReference>
<feature type="transmembrane region" description="Helical" evidence="1">
    <location>
        <begin position="102"/>
        <end position="121"/>
    </location>
</feature>
<name>A0A7W7WP78_9ACTN</name>
<dbReference type="AlphaFoldDB" id="A0A7W7WP78"/>
<accession>A0A7W7WP78</accession>
<reference evidence="3 4" key="1">
    <citation type="submission" date="2020-08" db="EMBL/GenBank/DDBJ databases">
        <title>Sequencing the genomes of 1000 actinobacteria strains.</title>
        <authorList>
            <person name="Klenk H.-P."/>
        </authorList>
    </citation>
    <scope>NUCLEOTIDE SEQUENCE [LARGE SCALE GENOMIC DNA]</scope>
    <source>
        <strain evidence="3 4">DSM 45886</strain>
    </source>
</reference>
<keyword evidence="4" id="KW-1185">Reference proteome</keyword>
<feature type="transmembrane region" description="Helical" evidence="1">
    <location>
        <begin position="216"/>
        <end position="235"/>
    </location>
</feature>
<feature type="domain" description="DUF1648" evidence="2">
    <location>
        <begin position="31"/>
        <end position="68"/>
    </location>
</feature>
<evidence type="ECO:0000259" key="2">
    <source>
        <dbReference type="Pfam" id="PF07853"/>
    </source>
</evidence>
<feature type="transmembrane region" description="Helical" evidence="1">
    <location>
        <begin position="21"/>
        <end position="40"/>
    </location>
</feature>
<keyword evidence="1" id="KW-0472">Membrane</keyword>
<organism evidence="3 4">
    <name type="scientific">Micromonospora polyrhachis</name>
    <dbReference type="NCBI Taxonomy" id="1282883"/>
    <lineage>
        <taxon>Bacteria</taxon>
        <taxon>Bacillati</taxon>
        <taxon>Actinomycetota</taxon>
        <taxon>Actinomycetes</taxon>
        <taxon>Micromonosporales</taxon>
        <taxon>Micromonosporaceae</taxon>
        <taxon>Micromonospora</taxon>
    </lineage>
</organism>
<keyword evidence="1" id="KW-1133">Transmembrane helix</keyword>
<dbReference type="RefSeq" id="WP_184534686.1">
    <property type="nucleotide sequence ID" value="NZ_JACHJW010000001.1"/>
</dbReference>
<keyword evidence="1" id="KW-0812">Transmembrane</keyword>
<evidence type="ECO:0000313" key="4">
    <source>
        <dbReference type="Proteomes" id="UP000578819"/>
    </source>
</evidence>
<feature type="transmembrane region" description="Helical" evidence="1">
    <location>
        <begin position="71"/>
        <end position="90"/>
    </location>
</feature>
<dbReference type="Pfam" id="PF07853">
    <property type="entry name" value="DUF1648"/>
    <property type="match status" value="1"/>
</dbReference>